<feature type="transmembrane region" description="Helical" evidence="8">
    <location>
        <begin position="247"/>
        <end position="271"/>
    </location>
</feature>
<feature type="transmembrane region" description="Helical" evidence="8">
    <location>
        <begin position="114"/>
        <end position="139"/>
    </location>
</feature>
<evidence type="ECO:0000256" key="5">
    <source>
        <dbReference type="ARBA" id="ARBA00022801"/>
    </source>
</evidence>
<evidence type="ECO:0000256" key="3">
    <source>
        <dbReference type="ARBA" id="ARBA00022670"/>
    </source>
</evidence>
<comment type="subcellular location">
    <subcellularLocation>
        <location evidence="1">Cell membrane</location>
        <topology evidence="1">Multi-pass membrane protein</topology>
    </subcellularLocation>
</comment>
<keyword evidence="4 8" id="KW-0812">Transmembrane</keyword>
<evidence type="ECO:0000256" key="6">
    <source>
        <dbReference type="ARBA" id="ARBA00022989"/>
    </source>
</evidence>
<keyword evidence="6 8" id="KW-1133">Transmembrane helix</keyword>
<evidence type="ECO:0000313" key="10">
    <source>
        <dbReference type="Proteomes" id="UP001549200"/>
    </source>
</evidence>
<dbReference type="EMBL" id="JBEPLZ010000020">
    <property type="protein sequence ID" value="MET3572550.1"/>
    <property type="molecule type" value="Genomic_DNA"/>
</dbReference>
<dbReference type="Proteomes" id="UP001549200">
    <property type="component" value="Unassembled WGS sequence"/>
</dbReference>
<dbReference type="InterPro" id="IPR019127">
    <property type="entry name" value="Exosortase"/>
</dbReference>
<organism evidence="9 10">
    <name type="scientific">Enterocloster citroniae</name>
    <dbReference type="NCBI Taxonomy" id="358743"/>
    <lineage>
        <taxon>Bacteria</taxon>
        <taxon>Bacillati</taxon>
        <taxon>Bacillota</taxon>
        <taxon>Clostridia</taxon>
        <taxon>Lachnospirales</taxon>
        <taxon>Lachnospiraceae</taxon>
        <taxon>Enterocloster</taxon>
    </lineage>
</organism>
<reference evidence="9 10" key="1">
    <citation type="submission" date="2024-06" db="EMBL/GenBank/DDBJ databases">
        <title>Genomic Encyclopedia of Type Strains, Phase IV (KMG-IV): sequencing the most valuable type-strain genomes for metagenomic binning, comparative biology and taxonomic classification.</title>
        <authorList>
            <person name="Goeker M."/>
        </authorList>
    </citation>
    <scope>NUCLEOTIDE SEQUENCE [LARGE SCALE GENOMIC DNA]</scope>
    <source>
        <strain evidence="9 10">DSM 19261</strain>
    </source>
</reference>
<evidence type="ECO:0000313" key="9">
    <source>
        <dbReference type="EMBL" id="MET3572550.1"/>
    </source>
</evidence>
<proteinExistence type="predicted"/>
<feature type="transmembrane region" description="Helical" evidence="8">
    <location>
        <begin position="78"/>
        <end position="102"/>
    </location>
</feature>
<feature type="transmembrane region" description="Helical" evidence="8">
    <location>
        <begin position="20"/>
        <end position="36"/>
    </location>
</feature>
<comment type="caution">
    <text evidence="9">The sequence shown here is derived from an EMBL/GenBank/DDBJ whole genome shotgun (WGS) entry which is preliminary data.</text>
</comment>
<dbReference type="NCBIfam" id="TIGR04287">
    <property type="entry name" value="exosort_XrtK"/>
    <property type="match status" value="1"/>
</dbReference>
<evidence type="ECO:0000256" key="1">
    <source>
        <dbReference type="ARBA" id="ARBA00004651"/>
    </source>
</evidence>
<dbReference type="InterPro" id="IPR027551">
    <property type="entry name" value="Exosort_XrtK"/>
</dbReference>
<name>A0ABV2G2N0_9FIRM</name>
<dbReference type="NCBIfam" id="TIGR04178">
    <property type="entry name" value="exo_archaeo"/>
    <property type="match status" value="1"/>
</dbReference>
<feature type="transmembrane region" description="Helical" evidence="8">
    <location>
        <begin position="214"/>
        <end position="235"/>
    </location>
</feature>
<dbReference type="Pfam" id="PF09721">
    <property type="entry name" value="Exosortase_EpsH"/>
    <property type="match status" value="1"/>
</dbReference>
<evidence type="ECO:0000256" key="7">
    <source>
        <dbReference type="ARBA" id="ARBA00023136"/>
    </source>
</evidence>
<gene>
    <name evidence="9" type="ORF">ABID13_004207</name>
</gene>
<evidence type="ECO:0000256" key="4">
    <source>
        <dbReference type="ARBA" id="ARBA00022692"/>
    </source>
</evidence>
<keyword evidence="3" id="KW-0645">Protease</keyword>
<keyword evidence="2" id="KW-1003">Cell membrane</keyword>
<keyword evidence="7 8" id="KW-0472">Membrane</keyword>
<evidence type="ECO:0000256" key="8">
    <source>
        <dbReference type="SAM" id="Phobius"/>
    </source>
</evidence>
<sequence>MALKKIAEFFRNSCIRTHWISYLAGFIFVIGIKYFYSQAGCRQLQWILAPTAWWVRTLSGIPFEYDPDAGYINYDYRFIIASSCSGVRFMILSTAALLFSFVHRMRTSWQGVAWTAFSLAFSYAATVFINGIRITASIYIPGYARQYGLYDGWLTPGRLHTAIGIAIYFSSLFALYRMADHASGRIAPTVDQSSPDSPMDTDLQKRSGAWLRDLIFRCVPPVFWYYLAVLIIPILNRAYEHDTETFVEYAMLLTVICTAILCLLCIPSVLWKIRHKRRP</sequence>
<protein>
    <submittedName>
        <fullName evidence="9">Exosortase K</fullName>
    </submittedName>
</protein>
<accession>A0ABV2G2N0</accession>
<keyword evidence="5" id="KW-0378">Hydrolase</keyword>
<dbReference type="GeneID" id="93165439"/>
<keyword evidence="10" id="KW-1185">Reference proteome</keyword>
<feature type="transmembrane region" description="Helical" evidence="8">
    <location>
        <begin position="159"/>
        <end position="176"/>
    </location>
</feature>
<dbReference type="InterPro" id="IPR026392">
    <property type="entry name" value="Exo/Archaeosortase_dom"/>
</dbReference>
<dbReference type="RefSeq" id="WP_242849213.1">
    <property type="nucleotide sequence ID" value="NZ_JBEPLZ010000020.1"/>
</dbReference>
<evidence type="ECO:0000256" key="2">
    <source>
        <dbReference type="ARBA" id="ARBA00022475"/>
    </source>
</evidence>